<evidence type="ECO:0000259" key="1">
    <source>
        <dbReference type="Pfam" id="PF01261"/>
    </source>
</evidence>
<sequence>MIAMRHHQCTTTEKEQAVNLSKTNLSKKAMLDAASNIGSDVSRRQFIKYSSGLLAAMSAPAVLARTSSVQGHGSDNRAMMKGMHKSAVGLQLYTLRDIMKVSVPATLKLVADVGYSEMEFAGYFDHSAKEIKQLLDDNGLTAPSAHIQLDAFDTNLTQILDDAQTVGHKYLVVPWLSEAQRGTGIAPYQALADKLNSIGEACKKEGITLAYHNHDFEFEVRDGKTPLDVLITQTDPDLVAMELDLYWTVKAGKNPVDYFKQYPGRFKLWHVKDLAEDGSFADVGTGTINFKEIFAHGKLAGIEHKFVERDQTTDRIATIEQGFKAVSALNKGVS</sequence>
<dbReference type="PANTHER" id="PTHR12110:SF41">
    <property type="entry name" value="INOSOSE DEHYDRATASE"/>
    <property type="match status" value="1"/>
</dbReference>
<dbReference type="SUPFAM" id="SSF51658">
    <property type="entry name" value="Xylose isomerase-like"/>
    <property type="match status" value="1"/>
</dbReference>
<dbReference type="InterPro" id="IPR036237">
    <property type="entry name" value="Xyl_isomerase-like_sf"/>
</dbReference>
<reference evidence="2" key="1">
    <citation type="submission" date="2018-05" db="EMBL/GenBank/DDBJ databases">
        <authorList>
            <person name="Lanie J.A."/>
            <person name="Ng W.-L."/>
            <person name="Kazmierczak K.M."/>
            <person name="Andrzejewski T.M."/>
            <person name="Davidsen T.M."/>
            <person name="Wayne K.J."/>
            <person name="Tettelin H."/>
            <person name="Glass J.I."/>
            <person name="Rusch D."/>
            <person name="Podicherti R."/>
            <person name="Tsui H.-C.T."/>
            <person name="Winkler M.E."/>
        </authorList>
    </citation>
    <scope>NUCLEOTIDE SEQUENCE</scope>
</reference>
<gene>
    <name evidence="2" type="ORF">METZ01_LOCUS191535</name>
</gene>
<protein>
    <recommendedName>
        <fullName evidence="1">Xylose isomerase-like TIM barrel domain-containing protein</fullName>
    </recommendedName>
</protein>
<accession>A0A382DLS4</accession>
<dbReference type="EMBL" id="UINC01039747">
    <property type="protein sequence ID" value="SVB38681.1"/>
    <property type="molecule type" value="Genomic_DNA"/>
</dbReference>
<organism evidence="2">
    <name type="scientific">marine metagenome</name>
    <dbReference type="NCBI Taxonomy" id="408172"/>
    <lineage>
        <taxon>unclassified sequences</taxon>
        <taxon>metagenomes</taxon>
        <taxon>ecological metagenomes</taxon>
    </lineage>
</organism>
<dbReference type="Pfam" id="PF01261">
    <property type="entry name" value="AP_endonuc_2"/>
    <property type="match status" value="1"/>
</dbReference>
<dbReference type="InterPro" id="IPR050312">
    <property type="entry name" value="IolE/XylAMocC-like"/>
</dbReference>
<name>A0A382DLS4_9ZZZZ</name>
<dbReference type="PANTHER" id="PTHR12110">
    <property type="entry name" value="HYDROXYPYRUVATE ISOMERASE"/>
    <property type="match status" value="1"/>
</dbReference>
<dbReference type="InterPro" id="IPR013022">
    <property type="entry name" value="Xyl_isomerase-like_TIM-brl"/>
</dbReference>
<evidence type="ECO:0000313" key="2">
    <source>
        <dbReference type="EMBL" id="SVB38681.1"/>
    </source>
</evidence>
<feature type="domain" description="Xylose isomerase-like TIM barrel" evidence="1">
    <location>
        <begin position="108"/>
        <end position="296"/>
    </location>
</feature>
<dbReference type="Gene3D" id="3.20.20.150">
    <property type="entry name" value="Divalent-metal-dependent TIM barrel enzymes"/>
    <property type="match status" value="1"/>
</dbReference>
<dbReference type="AlphaFoldDB" id="A0A382DLS4"/>
<proteinExistence type="predicted"/>